<evidence type="ECO:0000313" key="2">
    <source>
        <dbReference type="Proteomes" id="UP000448575"/>
    </source>
</evidence>
<proteinExistence type="predicted"/>
<evidence type="ECO:0000313" key="1">
    <source>
        <dbReference type="EMBL" id="MYN01659.1"/>
    </source>
</evidence>
<reference evidence="1 2" key="1">
    <citation type="submission" date="2019-12" db="EMBL/GenBank/DDBJ databases">
        <title>Novel species isolated from a subtropical stream in China.</title>
        <authorList>
            <person name="Lu H."/>
        </authorList>
    </citation>
    <scope>NUCLEOTIDE SEQUENCE [LARGE SCALE GENOMIC DNA]</scope>
    <source>
        <strain evidence="1 2">DS3</strain>
    </source>
</reference>
<accession>A0A6N9HE51</accession>
<name>A0A6N9HE51_9BURK</name>
<dbReference type="Proteomes" id="UP000448575">
    <property type="component" value="Unassembled WGS sequence"/>
</dbReference>
<dbReference type="AlphaFoldDB" id="A0A6N9HE51"/>
<protein>
    <submittedName>
        <fullName evidence="1">Uncharacterized protein</fullName>
    </submittedName>
</protein>
<comment type="caution">
    <text evidence="1">The sequence shown here is derived from an EMBL/GenBank/DDBJ whole genome shotgun (WGS) entry which is preliminary data.</text>
</comment>
<gene>
    <name evidence="1" type="ORF">GTP41_06055</name>
</gene>
<organism evidence="1 2">
    <name type="scientific">Pseudoduganella guangdongensis</name>
    <dbReference type="NCBI Taxonomy" id="2692179"/>
    <lineage>
        <taxon>Bacteria</taxon>
        <taxon>Pseudomonadati</taxon>
        <taxon>Pseudomonadota</taxon>
        <taxon>Betaproteobacteria</taxon>
        <taxon>Burkholderiales</taxon>
        <taxon>Oxalobacteraceae</taxon>
        <taxon>Telluria group</taxon>
        <taxon>Pseudoduganella</taxon>
    </lineage>
</organism>
<dbReference type="RefSeq" id="WP_161024662.1">
    <property type="nucleotide sequence ID" value="NZ_WWCJ01000003.1"/>
</dbReference>
<sequence length="59" mass="6448">MAAHQLVNRYLTGIVSVRIDTTPLELKSLIAKDMVWMGNGMLFGMDEKNPARGRAGGKS</sequence>
<keyword evidence="2" id="KW-1185">Reference proteome</keyword>
<dbReference type="EMBL" id="WWCJ01000003">
    <property type="protein sequence ID" value="MYN01659.1"/>
    <property type="molecule type" value="Genomic_DNA"/>
</dbReference>